<dbReference type="GeneID" id="17287931"/>
<dbReference type="STRING" id="905079.L1I4P1"/>
<reference evidence="5" key="2">
    <citation type="submission" date="2012-11" db="EMBL/GenBank/DDBJ databases">
        <authorList>
            <person name="Kuo A."/>
            <person name="Curtis B.A."/>
            <person name="Tanifuji G."/>
            <person name="Burki F."/>
            <person name="Gruber A."/>
            <person name="Irimia M."/>
            <person name="Maruyama S."/>
            <person name="Arias M.C."/>
            <person name="Ball S.G."/>
            <person name="Gile G.H."/>
            <person name="Hirakawa Y."/>
            <person name="Hopkins J.F."/>
            <person name="Rensing S.A."/>
            <person name="Schmutz J."/>
            <person name="Symeonidi A."/>
            <person name="Elias M."/>
            <person name="Eveleigh R.J."/>
            <person name="Herman E.K."/>
            <person name="Klute M.J."/>
            <person name="Nakayama T."/>
            <person name="Obornik M."/>
            <person name="Reyes-Prieto A."/>
            <person name="Armbrust E.V."/>
            <person name="Aves S.J."/>
            <person name="Beiko R.G."/>
            <person name="Coutinho P."/>
            <person name="Dacks J.B."/>
            <person name="Durnford D.G."/>
            <person name="Fast N.M."/>
            <person name="Green B.R."/>
            <person name="Grisdale C."/>
            <person name="Hempe F."/>
            <person name="Henrissat B."/>
            <person name="Hoppner M.P."/>
            <person name="Ishida K.-I."/>
            <person name="Kim E."/>
            <person name="Koreny L."/>
            <person name="Kroth P.G."/>
            <person name="Liu Y."/>
            <person name="Malik S.-B."/>
            <person name="Maier U.G."/>
            <person name="McRose D."/>
            <person name="Mock T."/>
            <person name="Neilson J.A."/>
            <person name="Onodera N.T."/>
            <person name="Poole A.M."/>
            <person name="Pritham E.J."/>
            <person name="Richards T.A."/>
            <person name="Rocap G."/>
            <person name="Roy S.W."/>
            <person name="Sarai C."/>
            <person name="Schaack S."/>
            <person name="Shirato S."/>
            <person name="Slamovits C.H."/>
            <person name="Spencer D.F."/>
            <person name="Suzuki S."/>
            <person name="Worden A.Z."/>
            <person name="Zauner S."/>
            <person name="Barry K."/>
            <person name="Bell C."/>
            <person name="Bharti A.K."/>
            <person name="Crow J.A."/>
            <person name="Grimwood J."/>
            <person name="Kramer R."/>
            <person name="Lindquist E."/>
            <person name="Lucas S."/>
            <person name="Salamov A."/>
            <person name="McFadden G.I."/>
            <person name="Lane C.E."/>
            <person name="Keeling P.J."/>
            <person name="Gray M.W."/>
            <person name="Grigoriev I.V."/>
            <person name="Archibald J.M."/>
        </authorList>
    </citation>
    <scope>NUCLEOTIDE SEQUENCE</scope>
    <source>
        <strain evidence="5">CCMP2712</strain>
    </source>
</reference>
<dbReference type="InterPro" id="IPR020843">
    <property type="entry name" value="ER"/>
</dbReference>
<evidence type="ECO:0000313" key="4">
    <source>
        <dbReference type="EnsemblProtists" id="EKX31216"/>
    </source>
</evidence>
<keyword evidence="5" id="KW-1185">Reference proteome</keyword>
<dbReference type="Proteomes" id="UP000011087">
    <property type="component" value="Unassembled WGS sequence"/>
</dbReference>
<dbReference type="InterPro" id="IPR002364">
    <property type="entry name" value="Quin_OxRdtase/zeta-crystal_CS"/>
</dbReference>
<sequence length="320" mass="34583">LLCRVICAGINPCDAKFQIGDKVPHWARDVARMAMEGRAVGFDFSGVVVDAPPGCPGFSIGDSVFGTLPSGAGTLTHYVQAPMDQIAKKPTSLSFAEAGALPIVGLTAMQALVFDNHLSKSQRLLVIGGSGGVGHVAIQIARAIGAQVTSVCGPRNSKFVEALGAENIIDYTKGSDFILSELKRLTSLEGPFDLCLDTVSSNEEQDAVYQYRRLIMANNDGRRLVRGKYITIGGSTSEWARALVKKLVGMNLFGQQELFWVSFPGSRRALEQLKALTEAQQLRPTVSEIFPFEEEAVQTAFERLHSRRTVGKLVVQVSPN</sequence>
<dbReference type="CDD" id="cd08267">
    <property type="entry name" value="MDR1"/>
    <property type="match status" value="1"/>
</dbReference>
<proteinExistence type="predicted"/>
<dbReference type="EMBL" id="JH993329">
    <property type="protein sequence ID" value="EKX31216.1"/>
    <property type="molecule type" value="Genomic_DNA"/>
</dbReference>
<dbReference type="GO" id="GO:0008270">
    <property type="term" value="F:zinc ion binding"/>
    <property type="evidence" value="ECO:0007669"/>
    <property type="project" value="InterPro"/>
</dbReference>
<dbReference type="PANTHER" id="PTHR11695">
    <property type="entry name" value="ALCOHOL DEHYDROGENASE RELATED"/>
    <property type="match status" value="1"/>
</dbReference>
<dbReference type="InterPro" id="IPR011032">
    <property type="entry name" value="GroES-like_sf"/>
</dbReference>
<dbReference type="PANTHER" id="PTHR11695:SF294">
    <property type="entry name" value="RETICULON-4-INTERACTING PROTEIN 1, MITOCHONDRIAL"/>
    <property type="match status" value="1"/>
</dbReference>
<feature type="non-terminal residue" evidence="3">
    <location>
        <position position="320"/>
    </location>
</feature>
<dbReference type="HOGENOM" id="CLU_026673_3_3_1"/>
<accession>L1I4P1</accession>
<dbReference type="OMA" id="PNCANDL"/>
<dbReference type="GO" id="GO:0016491">
    <property type="term" value="F:oxidoreductase activity"/>
    <property type="evidence" value="ECO:0007669"/>
    <property type="project" value="UniProtKB-KW"/>
</dbReference>
<dbReference type="InterPro" id="IPR050700">
    <property type="entry name" value="YIM1/Zinc_Alcohol_DH_Fams"/>
</dbReference>
<dbReference type="PROSITE" id="PS01162">
    <property type="entry name" value="QOR_ZETA_CRYSTAL"/>
    <property type="match status" value="1"/>
</dbReference>
<feature type="domain" description="Enoyl reductase (ER)" evidence="2">
    <location>
        <begin position="9"/>
        <end position="315"/>
    </location>
</feature>
<organism evidence="3">
    <name type="scientific">Guillardia theta (strain CCMP2712)</name>
    <name type="common">Cryptophyte</name>
    <dbReference type="NCBI Taxonomy" id="905079"/>
    <lineage>
        <taxon>Eukaryota</taxon>
        <taxon>Cryptophyceae</taxon>
        <taxon>Pyrenomonadales</taxon>
        <taxon>Geminigeraceae</taxon>
        <taxon>Guillardia</taxon>
    </lineage>
</organism>
<keyword evidence="1" id="KW-0560">Oxidoreductase</keyword>
<reference evidence="3 5" key="1">
    <citation type="journal article" date="2012" name="Nature">
        <title>Algal genomes reveal evolutionary mosaicism and the fate of nucleomorphs.</title>
        <authorList>
            <consortium name="DOE Joint Genome Institute"/>
            <person name="Curtis B.A."/>
            <person name="Tanifuji G."/>
            <person name="Burki F."/>
            <person name="Gruber A."/>
            <person name="Irimia M."/>
            <person name="Maruyama S."/>
            <person name="Arias M.C."/>
            <person name="Ball S.G."/>
            <person name="Gile G.H."/>
            <person name="Hirakawa Y."/>
            <person name="Hopkins J.F."/>
            <person name="Kuo A."/>
            <person name="Rensing S.A."/>
            <person name="Schmutz J."/>
            <person name="Symeonidi A."/>
            <person name="Elias M."/>
            <person name="Eveleigh R.J."/>
            <person name="Herman E.K."/>
            <person name="Klute M.J."/>
            <person name="Nakayama T."/>
            <person name="Obornik M."/>
            <person name="Reyes-Prieto A."/>
            <person name="Armbrust E.V."/>
            <person name="Aves S.J."/>
            <person name="Beiko R.G."/>
            <person name="Coutinho P."/>
            <person name="Dacks J.B."/>
            <person name="Durnford D.G."/>
            <person name="Fast N.M."/>
            <person name="Green B.R."/>
            <person name="Grisdale C.J."/>
            <person name="Hempel F."/>
            <person name="Henrissat B."/>
            <person name="Hoppner M.P."/>
            <person name="Ishida K."/>
            <person name="Kim E."/>
            <person name="Koreny L."/>
            <person name="Kroth P.G."/>
            <person name="Liu Y."/>
            <person name="Malik S.B."/>
            <person name="Maier U.G."/>
            <person name="McRose D."/>
            <person name="Mock T."/>
            <person name="Neilson J.A."/>
            <person name="Onodera N.T."/>
            <person name="Poole A.M."/>
            <person name="Pritham E.J."/>
            <person name="Richards T.A."/>
            <person name="Rocap G."/>
            <person name="Roy S.W."/>
            <person name="Sarai C."/>
            <person name="Schaack S."/>
            <person name="Shirato S."/>
            <person name="Slamovits C.H."/>
            <person name="Spencer D.F."/>
            <person name="Suzuki S."/>
            <person name="Worden A.Z."/>
            <person name="Zauner S."/>
            <person name="Barry K."/>
            <person name="Bell C."/>
            <person name="Bharti A.K."/>
            <person name="Crow J.A."/>
            <person name="Grimwood J."/>
            <person name="Kramer R."/>
            <person name="Lindquist E."/>
            <person name="Lucas S."/>
            <person name="Salamov A."/>
            <person name="McFadden G.I."/>
            <person name="Lane C.E."/>
            <person name="Keeling P.J."/>
            <person name="Gray M.W."/>
            <person name="Grigoriev I.V."/>
            <person name="Archibald J.M."/>
        </authorList>
    </citation>
    <scope>NUCLEOTIDE SEQUENCE</scope>
    <source>
        <strain evidence="3 5">CCMP2712</strain>
    </source>
</reference>
<name>L1I4P1_GUITC</name>
<dbReference type="Pfam" id="PF13602">
    <property type="entry name" value="ADH_zinc_N_2"/>
    <property type="match status" value="1"/>
</dbReference>
<feature type="non-terminal residue" evidence="3">
    <location>
        <position position="1"/>
    </location>
</feature>
<dbReference type="OrthoDB" id="48317at2759"/>
<dbReference type="SMART" id="SM00829">
    <property type="entry name" value="PKS_ER"/>
    <property type="match status" value="1"/>
</dbReference>
<dbReference type="PaxDb" id="55529-EKX31216"/>
<protein>
    <recommendedName>
        <fullName evidence="2">Enoyl reductase (ER) domain-containing protein</fullName>
    </recommendedName>
</protein>
<evidence type="ECO:0000256" key="1">
    <source>
        <dbReference type="ARBA" id="ARBA00023002"/>
    </source>
</evidence>
<evidence type="ECO:0000313" key="3">
    <source>
        <dbReference type="EMBL" id="EKX31216.1"/>
    </source>
</evidence>
<evidence type="ECO:0000313" key="5">
    <source>
        <dbReference type="Proteomes" id="UP000011087"/>
    </source>
</evidence>
<dbReference type="Gene3D" id="3.90.180.10">
    <property type="entry name" value="Medium-chain alcohol dehydrogenases, catalytic domain"/>
    <property type="match status" value="1"/>
</dbReference>
<dbReference type="Gene3D" id="3.40.50.720">
    <property type="entry name" value="NAD(P)-binding Rossmann-like Domain"/>
    <property type="match status" value="1"/>
</dbReference>
<dbReference type="SUPFAM" id="SSF50129">
    <property type="entry name" value="GroES-like"/>
    <property type="match status" value="1"/>
</dbReference>
<dbReference type="InterPro" id="IPR013154">
    <property type="entry name" value="ADH-like_N"/>
</dbReference>
<dbReference type="AlphaFoldDB" id="L1I4P1"/>
<dbReference type="InterPro" id="IPR036291">
    <property type="entry name" value="NAD(P)-bd_dom_sf"/>
</dbReference>
<dbReference type="KEGG" id="gtt:GUITHDRAFT_61650"/>
<dbReference type="EnsemblProtists" id="EKX31216">
    <property type="protein sequence ID" value="EKX31216"/>
    <property type="gene ID" value="GUITHDRAFT_61650"/>
</dbReference>
<evidence type="ECO:0000259" key="2">
    <source>
        <dbReference type="SMART" id="SM00829"/>
    </source>
</evidence>
<reference evidence="4" key="3">
    <citation type="submission" date="2016-03" db="UniProtKB">
        <authorList>
            <consortium name="EnsemblProtists"/>
        </authorList>
    </citation>
    <scope>IDENTIFICATION</scope>
</reference>
<gene>
    <name evidence="3" type="ORF">GUITHDRAFT_61650</name>
</gene>
<dbReference type="RefSeq" id="XP_005818196.1">
    <property type="nucleotide sequence ID" value="XM_005818139.1"/>
</dbReference>
<dbReference type="Pfam" id="PF08240">
    <property type="entry name" value="ADH_N"/>
    <property type="match status" value="1"/>
</dbReference>
<dbReference type="SUPFAM" id="SSF51735">
    <property type="entry name" value="NAD(P)-binding Rossmann-fold domains"/>
    <property type="match status" value="1"/>
</dbReference>
<dbReference type="eggNOG" id="KOG1198">
    <property type="taxonomic scope" value="Eukaryota"/>
</dbReference>